<name>A0A542YK41_9MICO</name>
<feature type="transmembrane region" description="Helical" evidence="1">
    <location>
        <begin position="59"/>
        <end position="78"/>
    </location>
</feature>
<keyword evidence="3" id="KW-1185">Reference proteome</keyword>
<dbReference type="EMBL" id="VFOM01000001">
    <property type="protein sequence ID" value="TQL48435.1"/>
    <property type="molecule type" value="Genomic_DNA"/>
</dbReference>
<accession>A0A542YK41</accession>
<keyword evidence="1" id="KW-1133">Transmembrane helix</keyword>
<organism evidence="2 3">
    <name type="scientific">Homoserinimonas aerilata</name>
    <dbReference type="NCBI Taxonomy" id="1162970"/>
    <lineage>
        <taxon>Bacteria</taxon>
        <taxon>Bacillati</taxon>
        <taxon>Actinomycetota</taxon>
        <taxon>Actinomycetes</taxon>
        <taxon>Micrococcales</taxon>
        <taxon>Microbacteriaceae</taxon>
        <taxon>Homoserinimonas</taxon>
    </lineage>
</organism>
<protein>
    <submittedName>
        <fullName evidence="2">Uncharacterized protein</fullName>
    </submittedName>
</protein>
<proteinExistence type="predicted"/>
<dbReference type="InterPro" id="IPR046548">
    <property type="entry name" value="DUF6804"/>
</dbReference>
<dbReference type="Proteomes" id="UP000317998">
    <property type="component" value="Unassembled WGS sequence"/>
</dbReference>
<gene>
    <name evidence="2" type="ORF">FB562_1529</name>
</gene>
<dbReference type="OrthoDB" id="5125716at2"/>
<reference evidence="2 3" key="1">
    <citation type="submission" date="2019-06" db="EMBL/GenBank/DDBJ databases">
        <title>Sequencing the genomes of 1000 actinobacteria strains.</title>
        <authorList>
            <person name="Klenk H.-P."/>
        </authorList>
    </citation>
    <scope>NUCLEOTIDE SEQUENCE [LARGE SCALE GENOMIC DNA]</scope>
    <source>
        <strain evidence="2 3">DSM 26477</strain>
    </source>
</reference>
<feature type="transmembrane region" description="Helical" evidence="1">
    <location>
        <begin position="84"/>
        <end position="105"/>
    </location>
</feature>
<dbReference type="Pfam" id="PF20619">
    <property type="entry name" value="DUF6804"/>
    <property type="match status" value="1"/>
</dbReference>
<dbReference type="RefSeq" id="WP_141880540.1">
    <property type="nucleotide sequence ID" value="NZ_VFOM01000001.1"/>
</dbReference>
<evidence type="ECO:0000313" key="3">
    <source>
        <dbReference type="Proteomes" id="UP000317998"/>
    </source>
</evidence>
<feature type="transmembrane region" description="Helical" evidence="1">
    <location>
        <begin position="36"/>
        <end position="54"/>
    </location>
</feature>
<feature type="transmembrane region" description="Helical" evidence="1">
    <location>
        <begin position="12"/>
        <end position="30"/>
    </location>
</feature>
<evidence type="ECO:0000313" key="2">
    <source>
        <dbReference type="EMBL" id="TQL48435.1"/>
    </source>
</evidence>
<keyword evidence="1" id="KW-0472">Membrane</keyword>
<evidence type="ECO:0000256" key="1">
    <source>
        <dbReference type="SAM" id="Phobius"/>
    </source>
</evidence>
<comment type="caution">
    <text evidence="2">The sequence shown here is derived from an EMBL/GenBank/DDBJ whole genome shotgun (WGS) entry which is preliminary data.</text>
</comment>
<keyword evidence="1" id="KW-0812">Transmembrane</keyword>
<dbReference type="AlphaFoldDB" id="A0A542YK41"/>
<sequence length="114" mass="12320">MAKPTPDFTRPALAPGILGVIVVLVGLALLEVDAYLFVRFGVCILAVIVAVFAVKAGQWWWLLGLAPVAVLWNPAWIIELHGQGWVAGQYLAALLFLLAGVFIKVPEEGDTARR</sequence>